<comment type="caution">
    <text evidence="1">The sequence shown here is derived from an EMBL/GenBank/DDBJ whole genome shotgun (WGS) entry which is preliminary data.</text>
</comment>
<proteinExistence type="predicted"/>
<name>A0A8S9SU60_BRACR</name>
<evidence type="ECO:0000313" key="1">
    <source>
        <dbReference type="EMBL" id="KAF3604757.1"/>
    </source>
</evidence>
<dbReference type="AlphaFoldDB" id="A0A8S9SU60"/>
<dbReference type="Proteomes" id="UP000712600">
    <property type="component" value="Unassembled WGS sequence"/>
</dbReference>
<evidence type="ECO:0000313" key="2">
    <source>
        <dbReference type="Proteomes" id="UP000712600"/>
    </source>
</evidence>
<protein>
    <submittedName>
        <fullName evidence="1">Uncharacterized protein</fullName>
    </submittedName>
</protein>
<sequence length="93" mass="10844">MPRKELMGVDVYFLSSLVELFPSLINSMYCISDFEDDVDWSFEKIDRVCAYPTDDHVKSWVKISSKFLTLTNQVLYKLVCSNWIPTISYTAMN</sequence>
<gene>
    <name evidence="1" type="ORF">F2Q69_00034760</name>
</gene>
<reference evidence="1" key="1">
    <citation type="submission" date="2019-12" db="EMBL/GenBank/DDBJ databases">
        <title>Genome sequencing and annotation of Brassica cretica.</title>
        <authorList>
            <person name="Studholme D.J."/>
            <person name="Sarris P."/>
        </authorList>
    </citation>
    <scope>NUCLEOTIDE SEQUENCE</scope>
    <source>
        <strain evidence="1">PFS-109/04</strain>
        <tissue evidence="1">Leaf</tissue>
    </source>
</reference>
<organism evidence="1 2">
    <name type="scientific">Brassica cretica</name>
    <name type="common">Mustard</name>
    <dbReference type="NCBI Taxonomy" id="69181"/>
    <lineage>
        <taxon>Eukaryota</taxon>
        <taxon>Viridiplantae</taxon>
        <taxon>Streptophyta</taxon>
        <taxon>Embryophyta</taxon>
        <taxon>Tracheophyta</taxon>
        <taxon>Spermatophyta</taxon>
        <taxon>Magnoliopsida</taxon>
        <taxon>eudicotyledons</taxon>
        <taxon>Gunneridae</taxon>
        <taxon>Pentapetalae</taxon>
        <taxon>rosids</taxon>
        <taxon>malvids</taxon>
        <taxon>Brassicales</taxon>
        <taxon>Brassicaceae</taxon>
        <taxon>Brassiceae</taxon>
        <taxon>Brassica</taxon>
    </lineage>
</organism>
<accession>A0A8S9SU60</accession>
<dbReference type="EMBL" id="QGKX02000004">
    <property type="protein sequence ID" value="KAF3604757.1"/>
    <property type="molecule type" value="Genomic_DNA"/>
</dbReference>